<dbReference type="Proteomes" id="UP000007110">
    <property type="component" value="Unassembled WGS sequence"/>
</dbReference>
<feature type="domain" description="G-protein coupled receptors family 3 profile" evidence="14">
    <location>
        <begin position="670"/>
        <end position="926"/>
    </location>
</feature>
<dbReference type="Gene3D" id="3.40.50.2300">
    <property type="match status" value="2"/>
</dbReference>
<dbReference type="GeneID" id="100889698"/>
<protein>
    <recommendedName>
        <fullName evidence="14">G-protein coupled receptors family 3 profile domain-containing protein</fullName>
    </recommendedName>
</protein>
<dbReference type="EnsemblMetazoa" id="XM_030982214">
    <property type="protein sequence ID" value="XP_030838074"/>
    <property type="gene ID" value="LOC100889698"/>
</dbReference>
<evidence type="ECO:0000256" key="5">
    <source>
        <dbReference type="ARBA" id="ARBA00023040"/>
    </source>
</evidence>
<dbReference type="KEGG" id="spu:100889698"/>
<reference evidence="15" key="2">
    <citation type="submission" date="2021-01" db="UniProtKB">
        <authorList>
            <consortium name="EnsemblMetazoa"/>
        </authorList>
    </citation>
    <scope>IDENTIFICATION</scope>
</reference>
<sequence>MDTKLFLVISITFCITFKDCHAIKLGSFSAESLSALRGDEGSFPQPYFPVSGAGANGQPVATHGSSSMYNGALEEYQSLFQTSPFIPHFAGTEPLFRFSSQNGRSVPRSRRTAGSTGNEEDTSASSLPESAKVFAQQDGDFVVGGTFAVNLPDGDILCGRLLEPAGLWVESMIYAVDVINNRTDILPNHKLGFDIRNDCSNQNRALTEALNFVENSQPSNQCPLSESQTIGVVGTGSSSTSIALATLLGLFSIPQVSYSATSQLLSDKQLYPYFLRTVPSDENQARVMADLADIMNWNYVAILYSANSYGGPGRKALYDNLKAKNACIALEYSLGSESAAAVPVKDIVANLKADPKIQVIFTFAGKTHITSVLQEAKEQGLTGRTWIASDSWGDSLTVVNDYLDIVSGMVGIVPKARIDPGLKRYIASLDPFTNSRNPWYQLTLGSRFGCTFDVPKDDTQEDTKNDTPFCHGNETFASMLESRGEGGWTSFIIDAVHSLAFSLHDMLYECKGSSCPGANASVLNTEDYFQYVKNVTFPGLTNPAFRFDENGDPLAQYYVNNLQVSDGVYDFMEVGSWDPLQKFTWSDDIVWSSEGVSPVSRCSADCPSGSYIVRESINCCWDCVRCEAGSISTAVNSESCRRCANGERTDADQTSCIVKPIQYLQWTDPFSIAISICAVLGFVAVVICFGTYVRYRHTPTIKATSTELSYILLTAITTTLVCIFLYLSKPTDLMCNLQISLLGCSFALYVATLLTKTNRISRIFNRKLSQGRPSMFLNIKYQVIFVMVIVLVQACLQVLLSQIFPPEAVYDYSPPEVTDLVCRNNILSSILAFIYNLLLALLCSFQAFRIRKLPGQFNDSRGICFSMLTFCLLAFIFIATTFATTGKMKAMISALSCLACAFSGILCMFVPKIWIVCFRPELNIRQSTLRLPALSTLNTITGTVNSDRGRARRNAVFILPSNGTPMNMTRSATLASRARGANTYNTDSDHDSGASSASDDEDTEAIDEFLEELARLERELRDAERVRDQAVTKADEMYAELQNVERQHRFELEQVNEDYEMEKTRMRETLIETGVEEEQLQQIEKGAQKGAKQAVNEKMKKTGKRAGVQFVDFAEHLAQMNIERSQLRHQVDEITKECQHWKDQVLASTNITAEELDELGASGENGDLSNSRERSNTQIVEDEETSSKADSGVV</sequence>
<keyword evidence="13" id="KW-0732">Signal</keyword>
<dbReference type="InterPro" id="IPR000337">
    <property type="entry name" value="GPCR_3"/>
</dbReference>
<keyword evidence="10" id="KW-0175">Coiled coil</keyword>
<evidence type="ECO:0000313" key="15">
    <source>
        <dbReference type="EnsemblMetazoa" id="XP_030838074"/>
    </source>
</evidence>
<feature type="transmembrane region" description="Helical" evidence="12">
    <location>
        <begin position="779"/>
        <end position="805"/>
    </location>
</feature>
<keyword evidence="16" id="KW-1185">Reference proteome</keyword>
<feature type="region of interest" description="Disordered" evidence="11">
    <location>
        <begin position="1156"/>
        <end position="1194"/>
    </location>
</feature>
<dbReference type="InParanoid" id="A0A7M7NMT5"/>
<feature type="transmembrane region" description="Helical" evidence="12">
    <location>
        <begin position="670"/>
        <end position="695"/>
    </location>
</feature>
<dbReference type="FunFam" id="2.10.50.30:FF:000005">
    <property type="entry name" value="Metabotropic glutamate receptor"/>
    <property type="match status" value="1"/>
</dbReference>
<dbReference type="InterPro" id="IPR011500">
    <property type="entry name" value="GPCR_3_9-Cys_dom"/>
</dbReference>
<evidence type="ECO:0000256" key="7">
    <source>
        <dbReference type="ARBA" id="ARBA00023170"/>
    </source>
</evidence>
<keyword evidence="3 12" id="KW-0812">Transmembrane</keyword>
<feature type="transmembrane region" description="Helical" evidence="12">
    <location>
        <begin position="707"/>
        <end position="727"/>
    </location>
</feature>
<feature type="region of interest" description="Disordered" evidence="11">
    <location>
        <begin position="100"/>
        <end position="128"/>
    </location>
</feature>
<comment type="subcellular location">
    <subcellularLocation>
        <location evidence="1">Cell membrane</location>
        <topology evidence="1">Multi-pass membrane protein</topology>
    </subcellularLocation>
</comment>
<dbReference type="Gene3D" id="2.10.50.30">
    <property type="entry name" value="GPCR, family 3, nine cysteines domain"/>
    <property type="match status" value="1"/>
</dbReference>
<evidence type="ECO:0000256" key="6">
    <source>
        <dbReference type="ARBA" id="ARBA00023136"/>
    </source>
</evidence>
<evidence type="ECO:0000313" key="16">
    <source>
        <dbReference type="Proteomes" id="UP000007110"/>
    </source>
</evidence>
<feature type="signal peptide" evidence="13">
    <location>
        <begin position="1"/>
        <end position="22"/>
    </location>
</feature>
<evidence type="ECO:0000256" key="11">
    <source>
        <dbReference type="SAM" id="MobiDB-lite"/>
    </source>
</evidence>
<evidence type="ECO:0000256" key="8">
    <source>
        <dbReference type="ARBA" id="ARBA00023180"/>
    </source>
</evidence>
<dbReference type="GO" id="GO:0004930">
    <property type="term" value="F:G protein-coupled receptor activity"/>
    <property type="evidence" value="ECO:0007669"/>
    <property type="project" value="UniProtKB-KW"/>
</dbReference>
<feature type="chain" id="PRO_5029485241" description="G-protein coupled receptors family 3 profile domain-containing protein" evidence="13">
    <location>
        <begin position="23"/>
        <end position="1194"/>
    </location>
</feature>
<accession>A0A7M7NMT5</accession>
<keyword evidence="5" id="KW-0297">G-protein coupled receptor</keyword>
<dbReference type="InterPro" id="IPR050726">
    <property type="entry name" value="mGluR"/>
</dbReference>
<feature type="region of interest" description="Disordered" evidence="11">
    <location>
        <begin position="975"/>
        <end position="1003"/>
    </location>
</feature>
<dbReference type="SUPFAM" id="SSF53822">
    <property type="entry name" value="Periplasmic binding protein-like I"/>
    <property type="match status" value="1"/>
</dbReference>
<keyword evidence="9" id="KW-0807">Transducer</keyword>
<dbReference type="PRINTS" id="PR00248">
    <property type="entry name" value="GPCRMGR"/>
</dbReference>
<dbReference type="Pfam" id="PF07562">
    <property type="entry name" value="NCD3G"/>
    <property type="match status" value="1"/>
</dbReference>
<dbReference type="PROSITE" id="PS50259">
    <property type="entry name" value="G_PROTEIN_RECEP_F3_4"/>
    <property type="match status" value="1"/>
</dbReference>
<feature type="compositionally biased region" description="Polar residues" evidence="11">
    <location>
        <begin position="112"/>
        <end position="128"/>
    </location>
</feature>
<dbReference type="Pfam" id="PF01094">
    <property type="entry name" value="ANF_receptor"/>
    <property type="match status" value="1"/>
</dbReference>
<feature type="transmembrane region" description="Helical" evidence="12">
    <location>
        <begin position="739"/>
        <end position="758"/>
    </location>
</feature>
<dbReference type="GO" id="GO:0005886">
    <property type="term" value="C:plasma membrane"/>
    <property type="evidence" value="ECO:0000318"/>
    <property type="project" value="GO_Central"/>
</dbReference>
<name>A0A7M7NMT5_STRPU</name>
<evidence type="ECO:0000256" key="1">
    <source>
        <dbReference type="ARBA" id="ARBA00004651"/>
    </source>
</evidence>
<dbReference type="CDD" id="cd13953">
    <property type="entry name" value="7tm_classC_mGluR-like"/>
    <property type="match status" value="1"/>
</dbReference>
<feature type="transmembrane region" description="Helical" evidence="12">
    <location>
        <begin position="862"/>
        <end position="884"/>
    </location>
</feature>
<dbReference type="PANTHER" id="PTHR24060">
    <property type="entry name" value="METABOTROPIC GLUTAMATE RECEPTOR"/>
    <property type="match status" value="1"/>
</dbReference>
<keyword evidence="8" id="KW-0325">Glycoprotein</keyword>
<feature type="transmembrane region" description="Helical" evidence="12">
    <location>
        <begin position="890"/>
        <end position="910"/>
    </location>
</feature>
<reference evidence="16" key="1">
    <citation type="submission" date="2015-02" db="EMBL/GenBank/DDBJ databases">
        <title>Genome sequencing for Strongylocentrotus purpuratus.</title>
        <authorList>
            <person name="Murali S."/>
            <person name="Liu Y."/>
            <person name="Vee V."/>
            <person name="English A."/>
            <person name="Wang M."/>
            <person name="Skinner E."/>
            <person name="Han Y."/>
            <person name="Muzny D.M."/>
            <person name="Worley K.C."/>
            <person name="Gibbs R.A."/>
        </authorList>
    </citation>
    <scope>NUCLEOTIDE SEQUENCE</scope>
</reference>
<evidence type="ECO:0000256" key="2">
    <source>
        <dbReference type="ARBA" id="ARBA00022475"/>
    </source>
</evidence>
<keyword evidence="7" id="KW-0675">Receptor</keyword>
<dbReference type="InterPro" id="IPR038550">
    <property type="entry name" value="GPCR_3_9-Cys_sf"/>
</dbReference>
<keyword evidence="4 12" id="KW-1133">Transmembrane helix</keyword>
<organism evidence="15 16">
    <name type="scientific">Strongylocentrotus purpuratus</name>
    <name type="common">Purple sea urchin</name>
    <dbReference type="NCBI Taxonomy" id="7668"/>
    <lineage>
        <taxon>Eukaryota</taxon>
        <taxon>Metazoa</taxon>
        <taxon>Echinodermata</taxon>
        <taxon>Eleutherozoa</taxon>
        <taxon>Echinozoa</taxon>
        <taxon>Echinoidea</taxon>
        <taxon>Euechinoidea</taxon>
        <taxon>Echinacea</taxon>
        <taxon>Camarodonta</taxon>
        <taxon>Echinidea</taxon>
        <taxon>Strongylocentrotidae</taxon>
        <taxon>Strongylocentrotus</taxon>
    </lineage>
</organism>
<evidence type="ECO:0000256" key="13">
    <source>
        <dbReference type="SAM" id="SignalP"/>
    </source>
</evidence>
<keyword evidence="2" id="KW-1003">Cell membrane</keyword>
<feature type="coiled-coil region" evidence="10">
    <location>
        <begin position="1117"/>
        <end position="1144"/>
    </location>
</feature>
<proteinExistence type="predicted"/>
<dbReference type="InterPro" id="IPR017978">
    <property type="entry name" value="GPCR_3_C"/>
</dbReference>
<dbReference type="OrthoDB" id="5984008at2759"/>
<evidence type="ECO:0000256" key="9">
    <source>
        <dbReference type="ARBA" id="ARBA00023224"/>
    </source>
</evidence>
<evidence type="ECO:0000256" key="12">
    <source>
        <dbReference type="SAM" id="Phobius"/>
    </source>
</evidence>
<dbReference type="OMA" id="KCPDDSW"/>
<evidence type="ECO:0000256" key="10">
    <source>
        <dbReference type="SAM" id="Coils"/>
    </source>
</evidence>
<dbReference type="Pfam" id="PF00003">
    <property type="entry name" value="7tm_3"/>
    <property type="match status" value="1"/>
</dbReference>
<dbReference type="InterPro" id="IPR028082">
    <property type="entry name" value="Peripla_BP_I"/>
</dbReference>
<evidence type="ECO:0000256" key="3">
    <source>
        <dbReference type="ARBA" id="ARBA00022692"/>
    </source>
</evidence>
<dbReference type="RefSeq" id="XP_030838074.1">
    <property type="nucleotide sequence ID" value="XM_030982214.1"/>
</dbReference>
<dbReference type="AlphaFoldDB" id="A0A7M7NMT5"/>
<dbReference type="InterPro" id="IPR001828">
    <property type="entry name" value="ANF_lig-bd_rcpt"/>
</dbReference>
<evidence type="ECO:0000256" key="4">
    <source>
        <dbReference type="ARBA" id="ARBA00022989"/>
    </source>
</evidence>
<keyword evidence="6 12" id="KW-0472">Membrane</keyword>
<feature type="transmembrane region" description="Helical" evidence="12">
    <location>
        <begin position="825"/>
        <end position="850"/>
    </location>
</feature>
<evidence type="ECO:0000259" key="14">
    <source>
        <dbReference type="PROSITE" id="PS50259"/>
    </source>
</evidence>